<sequence>MEKRNLDVEEAARNGISTIYEQMPNGEFRYKLMHSGFGNVGIGIAGMHGVWQNSHYHKGVQEFMAVQEGWIAFVEMTPGGLGWIILRKGDTVISKPNIAHNVYVSAGTVFYGVKFGDIDPEKGDWYPSPELDVLVKGMSESEILLVGGKK</sequence>
<dbReference type="STRING" id="1798705.A2563_04225"/>
<dbReference type="AlphaFoldDB" id="A0A1F6PA80"/>
<dbReference type="Proteomes" id="UP000176634">
    <property type="component" value="Unassembled WGS sequence"/>
</dbReference>
<dbReference type="InterPro" id="IPR011051">
    <property type="entry name" value="RmlC_Cupin_sf"/>
</dbReference>
<organism evidence="1 2">
    <name type="scientific">Candidatus Magasanikbacteria bacterium RIFOXYD1_FULL_40_23</name>
    <dbReference type="NCBI Taxonomy" id="1798705"/>
    <lineage>
        <taxon>Bacteria</taxon>
        <taxon>Candidatus Magasanikiibacteriota</taxon>
    </lineage>
</organism>
<comment type="caution">
    <text evidence="1">The sequence shown here is derived from an EMBL/GenBank/DDBJ whole genome shotgun (WGS) entry which is preliminary data.</text>
</comment>
<evidence type="ECO:0000313" key="1">
    <source>
        <dbReference type="EMBL" id="OGH92844.1"/>
    </source>
</evidence>
<reference evidence="1 2" key="1">
    <citation type="journal article" date="2016" name="Nat. Commun.">
        <title>Thousands of microbial genomes shed light on interconnected biogeochemical processes in an aquifer system.</title>
        <authorList>
            <person name="Anantharaman K."/>
            <person name="Brown C.T."/>
            <person name="Hug L.A."/>
            <person name="Sharon I."/>
            <person name="Castelle C.J."/>
            <person name="Probst A.J."/>
            <person name="Thomas B.C."/>
            <person name="Singh A."/>
            <person name="Wilkins M.J."/>
            <person name="Karaoz U."/>
            <person name="Brodie E.L."/>
            <person name="Williams K.H."/>
            <person name="Hubbard S.S."/>
            <person name="Banfield J.F."/>
        </authorList>
    </citation>
    <scope>NUCLEOTIDE SEQUENCE [LARGE SCALE GENOMIC DNA]</scope>
</reference>
<dbReference type="SUPFAM" id="SSF51182">
    <property type="entry name" value="RmlC-like cupins"/>
    <property type="match status" value="1"/>
</dbReference>
<name>A0A1F6PA80_9BACT</name>
<evidence type="ECO:0008006" key="3">
    <source>
        <dbReference type="Google" id="ProtNLM"/>
    </source>
</evidence>
<protein>
    <recommendedName>
        <fullName evidence="3">Cupin type-1 domain-containing protein</fullName>
    </recommendedName>
</protein>
<proteinExistence type="predicted"/>
<dbReference type="EMBL" id="MFRA01000005">
    <property type="protein sequence ID" value="OGH92844.1"/>
    <property type="molecule type" value="Genomic_DNA"/>
</dbReference>
<evidence type="ECO:0000313" key="2">
    <source>
        <dbReference type="Proteomes" id="UP000176634"/>
    </source>
</evidence>
<accession>A0A1F6PA80</accession>
<gene>
    <name evidence="1" type="ORF">A2563_04225</name>
</gene>